<reference evidence="5" key="1">
    <citation type="journal article" date="2014" name="Int. J. Syst. Evol. Microbiol.">
        <title>Complete genome sequence of Corynebacterium casei LMG S-19264T (=DSM 44701T), isolated from a smear-ripened cheese.</title>
        <authorList>
            <consortium name="US DOE Joint Genome Institute (JGI-PGF)"/>
            <person name="Walter F."/>
            <person name="Albersmeier A."/>
            <person name="Kalinowski J."/>
            <person name="Ruckert C."/>
        </authorList>
    </citation>
    <scope>NUCLEOTIDE SEQUENCE</scope>
    <source>
        <strain evidence="5">JCM 4646</strain>
    </source>
</reference>
<comment type="caution">
    <text evidence="5">The sequence shown here is derived from an EMBL/GenBank/DDBJ whole genome shotgun (WGS) entry which is preliminary data.</text>
</comment>
<evidence type="ECO:0000256" key="1">
    <source>
        <dbReference type="ARBA" id="ARBA00023015"/>
    </source>
</evidence>
<feature type="domain" description="Putative zinc-finger" evidence="4">
    <location>
        <begin position="16"/>
        <end position="49"/>
    </location>
</feature>
<protein>
    <recommendedName>
        <fullName evidence="4">Putative zinc-finger domain-containing protein</fullName>
    </recommendedName>
</protein>
<dbReference type="SUPFAM" id="SSF109854">
    <property type="entry name" value="DinB/YfiT-like putative metalloenzymes"/>
    <property type="match status" value="1"/>
</dbReference>
<evidence type="ECO:0000313" key="5">
    <source>
        <dbReference type="EMBL" id="GHH75738.1"/>
    </source>
</evidence>
<dbReference type="Proteomes" id="UP000617734">
    <property type="component" value="Unassembled WGS sequence"/>
</dbReference>
<dbReference type="EMBL" id="BNBO01000027">
    <property type="protein sequence ID" value="GHH75738.1"/>
    <property type="molecule type" value="Genomic_DNA"/>
</dbReference>
<dbReference type="Pfam" id="PF13490">
    <property type="entry name" value="zf-HC2"/>
    <property type="match status" value="1"/>
</dbReference>
<feature type="compositionally biased region" description="Low complexity" evidence="3">
    <location>
        <begin position="167"/>
        <end position="181"/>
    </location>
</feature>
<evidence type="ECO:0000256" key="2">
    <source>
        <dbReference type="ARBA" id="ARBA00023163"/>
    </source>
</evidence>
<name>A0A919G169_9ACTN</name>
<organism evidence="5 6">
    <name type="scientific">Kitasatospora indigofera</name>
    <dbReference type="NCBI Taxonomy" id="67307"/>
    <lineage>
        <taxon>Bacteria</taxon>
        <taxon>Bacillati</taxon>
        <taxon>Actinomycetota</taxon>
        <taxon>Actinomycetes</taxon>
        <taxon>Kitasatosporales</taxon>
        <taxon>Streptomycetaceae</taxon>
        <taxon>Kitasatospora</taxon>
    </lineage>
</organism>
<dbReference type="RefSeq" id="WP_190212730.1">
    <property type="nucleotide sequence ID" value="NZ_BNBO01000027.1"/>
</dbReference>
<feature type="compositionally biased region" description="Pro residues" evidence="3">
    <location>
        <begin position="182"/>
        <end position="196"/>
    </location>
</feature>
<evidence type="ECO:0000259" key="4">
    <source>
        <dbReference type="Pfam" id="PF13490"/>
    </source>
</evidence>
<keyword evidence="2" id="KW-0804">Transcription</keyword>
<gene>
    <name evidence="5" type="ORF">GCM10018781_45340</name>
</gene>
<evidence type="ECO:0000256" key="3">
    <source>
        <dbReference type="SAM" id="MobiDB-lite"/>
    </source>
</evidence>
<keyword evidence="6" id="KW-1185">Reference proteome</keyword>
<feature type="region of interest" description="Disordered" evidence="3">
    <location>
        <begin position="162"/>
        <end position="205"/>
    </location>
</feature>
<dbReference type="InterPro" id="IPR034660">
    <property type="entry name" value="DinB/YfiT-like"/>
</dbReference>
<proteinExistence type="predicted"/>
<dbReference type="Gene3D" id="1.10.10.1320">
    <property type="entry name" value="Anti-sigma factor, zinc-finger domain"/>
    <property type="match status" value="1"/>
</dbReference>
<dbReference type="AlphaFoldDB" id="A0A919G169"/>
<sequence>MSADATAAPLTEQQHEDLRSLLGAWALGACPRREAAALERHLRLCPDCAEEGTRLRDAAGWLSADEPLDPSGALRQQVLDWCLARRPAELPVPAWGAPYAAETAKLDALLRDLGPEEWQEIVELPWHGGTDRLRPAEVLSHLAAVDGYLALSLGLPDPVPAGPGPAAPAAGPAPAAGAAETPGPPAPEPAGRPAPRVPRQGASPFSGIVDRTERLAAARAGCSPESVRTLWRRQTRALVRGAALAPGGNLPVDYGFAALPLRDAFVDRAFECYVHGEDVARAVAYPYAPPAPPHLRQMIDLAARMLPEAVAALRRAGRPGAAGPPGPEGGGRTDGERRPARLLRLVIDGPAAGEWLIPLDGPAPPGNPAGYGRTTEPVAAMVLDGLEFCQLAAAHRDPDRVPVGEHGDRAAIREVLRAAPLLSRP</sequence>
<feature type="region of interest" description="Disordered" evidence="3">
    <location>
        <begin position="316"/>
        <end position="337"/>
    </location>
</feature>
<dbReference type="InterPro" id="IPR041916">
    <property type="entry name" value="Anti_sigma_zinc_sf"/>
</dbReference>
<accession>A0A919G169</accession>
<dbReference type="InterPro" id="IPR027383">
    <property type="entry name" value="Znf_put"/>
</dbReference>
<keyword evidence="1" id="KW-0805">Transcription regulation</keyword>
<dbReference type="GeneID" id="95354920"/>
<reference evidence="5" key="2">
    <citation type="submission" date="2020-09" db="EMBL/GenBank/DDBJ databases">
        <authorList>
            <person name="Sun Q."/>
            <person name="Ohkuma M."/>
        </authorList>
    </citation>
    <scope>NUCLEOTIDE SEQUENCE</scope>
    <source>
        <strain evidence="5">JCM 4646</strain>
    </source>
</reference>
<evidence type="ECO:0000313" key="6">
    <source>
        <dbReference type="Proteomes" id="UP000617734"/>
    </source>
</evidence>